<proteinExistence type="predicted"/>
<dbReference type="GO" id="GO:0003677">
    <property type="term" value="F:DNA binding"/>
    <property type="evidence" value="ECO:0007669"/>
    <property type="project" value="InterPro"/>
</dbReference>
<feature type="domain" description="ATP-cone" evidence="4">
    <location>
        <begin position="1"/>
        <end position="77"/>
    </location>
</feature>
<dbReference type="InterPro" id="IPR011856">
    <property type="entry name" value="tRNA_endonuc-like_dom_sf"/>
</dbReference>
<reference evidence="5 6" key="1">
    <citation type="journal article" date="2016" name="Nat. Commun.">
        <title>Thousands of microbial genomes shed light on interconnected biogeochemical processes in an aquifer system.</title>
        <authorList>
            <person name="Anantharaman K."/>
            <person name="Brown C.T."/>
            <person name="Hug L.A."/>
            <person name="Sharon I."/>
            <person name="Castelle C.J."/>
            <person name="Probst A.J."/>
            <person name="Thomas B.C."/>
            <person name="Singh A."/>
            <person name="Wilkins M.J."/>
            <person name="Karaoz U."/>
            <person name="Brodie E.L."/>
            <person name="Williams K.H."/>
            <person name="Hubbard S.S."/>
            <person name="Banfield J.F."/>
        </authorList>
    </citation>
    <scope>NUCLEOTIDE SEQUENCE [LARGE SCALE GENOMIC DNA]</scope>
</reference>
<dbReference type="GO" id="GO:0004519">
    <property type="term" value="F:endonuclease activity"/>
    <property type="evidence" value="ECO:0007669"/>
    <property type="project" value="InterPro"/>
</dbReference>
<dbReference type="PROSITE" id="PS51161">
    <property type="entry name" value="ATP_CONE"/>
    <property type="match status" value="1"/>
</dbReference>
<keyword evidence="1 3" id="KW-0547">Nucleotide-binding</keyword>
<dbReference type="CDD" id="cd22308">
    <property type="entry name" value="Af1548-like"/>
    <property type="match status" value="1"/>
</dbReference>
<dbReference type="Gene3D" id="3.40.1350.10">
    <property type="match status" value="1"/>
</dbReference>
<dbReference type="SUPFAM" id="SSF52980">
    <property type="entry name" value="Restriction endonuclease-like"/>
    <property type="match status" value="1"/>
</dbReference>
<organism evidence="5 6">
    <name type="scientific">Candidatus Lloydbacteria bacterium RIFCSPHIGHO2_01_FULL_49_22</name>
    <dbReference type="NCBI Taxonomy" id="1798658"/>
    <lineage>
        <taxon>Bacteria</taxon>
        <taxon>Candidatus Lloydiibacteriota</taxon>
    </lineage>
</organism>
<dbReference type="AlphaFoldDB" id="A0A1G2CV72"/>
<evidence type="ECO:0000313" key="5">
    <source>
        <dbReference type="EMBL" id="OGZ05122.1"/>
    </source>
</evidence>
<gene>
    <name evidence="5" type="ORF">A2845_02255</name>
</gene>
<protein>
    <recommendedName>
        <fullName evidence="4">ATP-cone domain-containing protein</fullName>
    </recommendedName>
</protein>
<dbReference type="Pfam" id="PF04471">
    <property type="entry name" value="Mrr_cat"/>
    <property type="match status" value="1"/>
</dbReference>
<sequence>MTGERENWDRTKLERSLRFAKASDELIREIVLHIEKDLHDGMRTVDIYEHAFNLLKKYHRPAAAEYSIKRAILQLGPSGFPFERFVAHILEAQGYSTRVGVMVSGVCVTHEVDVVAEKKDERILVEAKFHNSASIKSDVKVALYVHARFQDIQKRLDLEEQTERYTHAWLITNTEFTSQAIQYGSCVGLAMTGWNYPKGHTLQDLIQATQTHPVTCMTTLSDKQKIDLLNHGTVLVREVVDDSSRLAKIGIGKQQIASIVSEGKALFKAA</sequence>
<dbReference type="InterPro" id="IPR007560">
    <property type="entry name" value="Restrct_endonuc_IV_Mrr"/>
</dbReference>
<dbReference type="InterPro" id="IPR005144">
    <property type="entry name" value="ATP-cone_dom"/>
</dbReference>
<comment type="caution">
    <text evidence="5">The sequence shown here is derived from an EMBL/GenBank/DDBJ whole genome shotgun (WGS) entry which is preliminary data.</text>
</comment>
<dbReference type="GO" id="GO:0009307">
    <property type="term" value="P:DNA restriction-modification system"/>
    <property type="evidence" value="ECO:0007669"/>
    <property type="project" value="InterPro"/>
</dbReference>
<evidence type="ECO:0000313" key="6">
    <source>
        <dbReference type="Proteomes" id="UP000177122"/>
    </source>
</evidence>
<accession>A0A1G2CV72</accession>
<keyword evidence="2 3" id="KW-0067">ATP-binding</keyword>
<evidence type="ECO:0000256" key="1">
    <source>
        <dbReference type="ARBA" id="ARBA00022741"/>
    </source>
</evidence>
<dbReference type="InterPro" id="IPR011335">
    <property type="entry name" value="Restrct_endonuc-II-like"/>
</dbReference>
<dbReference type="Proteomes" id="UP000177122">
    <property type="component" value="Unassembled WGS sequence"/>
</dbReference>
<evidence type="ECO:0000259" key="4">
    <source>
        <dbReference type="PROSITE" id="PS51161"/>
    </source>
</evidence>
<evidence type="ECO:0000256" key="2">
    <source>
        <dbReference type="ARBA" id="ARBA00022840"/>
    </source>
</evidence>
<evidence type="ECO:0000256" key="3">
    <source>
        <dbReference type="PROSITE-ProRule" id="PRU00492"/>
    </source>
</evidence>
<dbReference type="GO" id="GO:0005524">
    <property type="term" value="F:ATP binding"/>
    <property type="evidence" value="ECO:0007669"/>
    <property type="project" value="UniProtKB-UniRule"/>
</dbReference>
<name>A0A1G2CV72_9BACT</name>
<dbReference type="EMBL" id="MHLI01000015">
    <property type="protein sequence ID" value="OGZ05122.1"/>
    <property type="molecule type" value="Genomic_DNA"/>
</dbReference>